<proteinExistence type="predicted"/>
<evidence type="ECO:0000256" key="1">
    <source>
        <dbReference type="SAM" id="Phobius"/>
    </source>
</evidence>
<dbReference type="EMBL" id="JBJKFK010001598">
    <property type="protein sequence ID" value="KAL3312681.1"/>
    <property type="molecule type" value="Genomic_DNA"/>
</dbReference>
<keyword evidence="1" id="KW-1133">Transmembrane helix</keyword>
<feature type="transmembrane region" description="Helical" evidence="1">
    <location>
        <begin position="12"/>
        <end position="39"/>
    </location>
</feature>
<evidence type="ECO:0000313" key="2">
    <source>
        <dbReference type="EMBL" id="KAL3312681.1"/>
    </source>
</evidence>
<feature type="transmembrane region" description="Helical" evidence="1">
    <location>
        <begin position="89"/>
        <end position="110"/>
    </location>
</feature>
<keyword evidence="1" id="KW-0812">Transmembrane</keyword>
<sequence>MRNFLLNRVKQALSYTGTGVSTVTAVAGGAVAIGAIAVTAASPPLWIAAGILCGVSGLTTMSMSIARIVDKAKHGEKNPRKYAWAAADLSLSVASVALSFTGVGLAATVAREGNIALNVVRGFKAVVTIGGGIGVKIADNTIEIMKEPDRLVIPGLESPTTPEIQAMFSTLSPQYQMVVNQYLIIRHKFKSGTLTISDYLEFNSMLLVEFNVLDWKLTSSLLQSDLVIPTCSPPRQAVTITLNSGEEIPFKDQTEKPHSKIRLLNEKSAEILDIIDKFRSFITFLETRLQ</sequence>
<organism evidence="2 3">
    <name type="scientific">Cichlidogyrus casuarinus</name>
    <dbReference type="NCBI Taxonomy" id="1844966"/>
    <lineage>
        <taxon>Eukaryota</taxon>
        <taxon>Metazoa</taxon>
        <taxon>Spiralia</taxon>
        <taxon>Lophotrochozoa</taxon>
        <taxon>Platyhelminthes</taxon>
        <taxon>Monogenea</taxon>
        <taxon>Monopisthocotylea</taxon>
        <taxon>Dactylogyridea</taxon>
        <taxon>Ancyrocephalidae</taxon>
        <taxon>Cichlidogyrus</taxon>
    </lineage>
</organism>
<dbReference type="Proteomes" id="UP001626550">
    <property type="component" value="Unassembled WGS sequence"/>
</dbReference>
<protein>
    <submittedName>
        <fullName evidence="2">Uncharacterized protein</fullName>
    </submittedName>
</protein>
<name>A0ABD2Q3F3_9PLAT</name>
<reference evidence="2 3" key="1">
    <citation type="submission" date="2024-11" db="EMBL/GenBank/DDBJ databases">
        <title>Adaptive evolution of stress response genes in parasites aligns with host niche diversity.</title>
        <authorList>
            <person name="Hahn C."/>
            <person name="Resl P."/>
        </authorList>
    </citation>
    <scope>NUCLEOTIDE SEQUENCE [LARGE SCALE GENOMIC DNA]</scope>
    <source>
        <strain evidence="2">EGGRZ-B1_66</strain>
        <tissue evidence="2">Body</tissue>
    </source>
</reference>
<dbReference type="AlphaFoldDB" id="A0ABD2Q3F3"/>
<accession>A0ABD2Q3F3</accession>
<evidence type="ECO:0000313" key="3">
    <source>
        <dbReference type="Proteomes" id="UP001626550"/>
    </source>
</evidence>
<keyword evidence="3" id="KW-1185">Reference proteome</keyword>
<feature type="transmembrane region" description="Helical" evidence="1">
    <location>
        <begin position="45"/>
        <end position="69"/>
    </location>
</feature>
<comment type="caution">
    <text evidence="2">The sequence shown here is derived from an EMBL/GenBank/DDBJ whole genome shotgun (WGS) entry which is preliminary data.</text>
</comment>
<gene>
    <name evidence="2" type="ORF">Ciccas_008725</name>
</gene>
<keyword evidence="1" id="KW-0472">Membrane</keyword>